<keyword evidence="8" id="KW-1185">Reference proteome</keyword>
<reference evidence="7" key="1">
    <citation type="submission" date="2021-06" db="EMBL/GenBank/DDBJ databases">
        <authorList>
            <consortium name="Wellcome Sanger Institute Data Sharing"/>
        </authorList>
    </citation>
    <scope>NUCLEOTIDE SEQUENCE [LARGE SCALE GENOMIC DNA]</scope>
</reference>
<evidence type="ECO:0000256" key="5">
    <source>
        <dbReference type="ARBA" id="ARBA00023273"/>
    </source>
</evidence>
<protein>
    <recommendedName>
        <fullName evidence="9">Leucine-rich repeat-containing protein 46</fullName>
    </recommendedName>
</protein>
<dbReference type="PROSITE" id="PS51450">
    <property type="entry name" value="LRR"/>
    <property type="match status" value="3"/>
</dbReference>
<comment type="subcellular location">
    <subcellularLocation>
        <location evidence="1">Cell projection</location>
        <location evidence="1">Cilium</location>
    </subcellularLocation>
</comment>
<keyword evidence="5" id="KW-0966">Cell projection</keyword>
<dbReference type="SUPFAM" id="SSF52058">
    <property type="entry name" value="L domain-like"/>
    <property type="match status" value="1"/>
</dbReference>
<evidence type="ECO:0000256" key="3">
    <source>
        <dbReference type="ARBA" id="ARBA00022737"/>
    </source>
</evidence>
<organism evidence="7 8">
    <name type="scientific">Erpetoichthys calabaricus</name>
    <name type="common">Rope fish</name>
    <name type="synonym">Calamoichthys calabaricus</name>
    <dbReference type="NCBI Taxonomy" id="27687"/>
    <lineage>
        <taxon>Eukaryota</taxon>
        <taxon>Metazoa</taxon>
        <taxon>Chordata</taxon>
        <taxon>Craniata</taxon>
        <taxon>Vertebrata</taxon>
        <taxon>Euteleostomi</taxon>
        <taxon>Actinopterygii</taxon>
        <taxon>Polypteriformes</taxon>
        <taxon>Polypteridae</taxon>
        <taxon>Erpetoichthys</taxon>
    </lineage>
</organism>
<accession>A0A8C4TG17</accession>
<dbReference type="AlphaFoldDB" id="A0A8C4TG17"/>
<feature type="compositionally biased region" description="Basic and acidic residues" evidence="6">
    <location>
        <begin position="350"/>
        <end position="364"/>
    </location>
</feature>
<sequence length="379" mass="42287">MPSLKTVRLDRQGLTEISPLEDPGNVHSLYLQQNEIEKIENLHSMSSLRFLTLAGNKIKQIENLQALSSLQFLDLSDNLIAQLDLDELPKNLIILNLTGNPCTAEKEYRTRLADALPHLRDLDNQPVLSKKDSKTDCSEEREEATSSEDEDDYYTHEAWSTDRVRDMFKTFREELLHQSEQRIRYATNEHESRMEEIEMLDGSAPSARRLIQEQTSAVNERKLEGPKEAPGSHPVDSNVNARETSGKLQRSKANSARMKQSQDVTRMLPAISDDRHKKNSLGMSRSVKAIHSPQCTCSVPKPGSAGKKKAANTPIKSANDMKRPVKISSLSGKASSRIQSTESALLAVDSQEKNSRAAAGKDRTAPSVNPRRFAAFQGN</sequence>
<evidence type="ECO:0000313" key="7">
    <source>
        <dbReference type="Ensembl" id="ENSECRP00000032071.1"/>
    </source>
</evidence>
<keyword evidence="3" id="KW-0677">Repeat</keyword>
<dbReference type="SMART" id="SM00365">
    <property type="entry name" value="LRR_SD22"/>
    <property type="match status" value="3"/>
</dbReference>
<evidence type="ECO:0008006" key="9">
    <source>
        <dbReference type="Google" id="ProtNLM"/>
    </source>
</evidence>
<evidence type="ECO:0000256" key="4">
    <source>
        <dbReference type="ARBA" id="ARBA00023069"/>
    </source>
</evidence>
<feature type="region of interest" description="Disordered" evidence="6">
    <location>
        <begin position="346"/>
        <end position="379"/>
    </location>
</feature>
<feature type="region of interest" description="Disordered" evidence="6">
    <location>
        <begin position="293"/>
        <end position="313"/>
    </location>
</feature>
<name>A0A8C4TG17_ERPCA</name>
<dbReference type="GeneID" id="114665106"/>
<dbReference type="PANTHER" id="PTHR45973:SF9">
    <property type="entry name" value="LEUCINE-RICH REPEAT-CONTAINING PROTEIN 46"/>
    <property type="match status" value="1"/>
</dbReference>
<evidence type="ECO:0000256" key="1">
    <source>
        <dbReference type="ARBA" id="ARBA00004138"/>
    </source>
</evidence>
<dbReference type="InterPro" id="IPR032675">
    <property type="entry name" value="LRR_dom_sf"/>
</dbReference>
<dbReference type="Gene3D" id="3.80.10.10">
    <property type="entry name" value="Ribonuclease Inhibitor"/>
    <property type="match status" value="1"/>
</dbReference>
<evidence type="ECO:0000313" key="8">
    <source>
        <dbReference type="Proteomes" id="UP000694620"/>
    </source>
</evidence>
<dbReference type="InterPro" id="IPR001611">
    <property type="entry name" value="Leu-rich_rpt"/>
</dbReference>
<dbReference type="PANTHER" id="PTHR45973">
    <property type="entry name" value="PROTEIN PHOSPHATASE 1 REGULATORY SUBUNIT SDS22-RELATED"/>
    <property type="match status" value="1"/>
</dbReference>
<proteinExistence type="predicted"/>
<feature type="compositionally biased region" description="Basic and acidic residues" evidence="6">
    <location>
        <begin position="123"/>
        <end position="138"/>
    </location>
</feature>
<gene>
    <name evidence="7" type="primary">LOC114665106</name>
</gene>
<dbReference type="RefSeq" id="XP_028675332.1">
    <property type="nucleotide sequence ID" value="XM_028819499.2"/>
</dbReference>
<dbReference type="Proteomes" id="UP000694620">
    <property type="component" value="Chromosome 14"/>
</dbReference>
<reference evidence="7" key="2">
    <citation type="submission" date="2025-08" db="UniProtKB">
        <authorList>
            <consortium name="Ensembl"/>
        </authorList>
    </citation>
    <scope>IDENTIFICATION</scope>
</reference>
<dbReference type="Pfam" id="PF14580">
    <property type="entry name" value="LRR_9"/>
    <property type="match status" value="1"/>
</dbReference>
<evidence type="ECO:0000256" key="6">
    <source>
        <dbReference type="SAM" id="MobiDB-lite"/>
    </source>
</evidence>
<keyword evidence="2" id="KW-0433">Leucine-rich repeat</keyword>
<dbReference type="GeneTree" id="ENSGT00940000161315"/>
<feature type="compositionally biased region" description="Acidic residues" evidence="6">
    <location>
        <begin position="139"/>
        <end position="152"/>
    </location>
</feature>
<evidence type="ECO:0000256" key="2">
    <source>
        <dbReference type="ARBA" id="ARBA00022614"/>
    </source>
</evidence>
<feature type="region of interest" description="Disordered" evidence="6">
    <location>
        <begin position="219"/>
        <end position="264"/>
    </location>
</feature>
<keyword evidence="4" id="KW-0969">Cilium</keyword>
<dbReference type="Ensembl" id="ENSECRT00000032782.1">
    <property type="protein sequence ID" value="ENSECRP00000032071.1"/>
    <property type="gene ID" value="ENSECRG00000021739.1"/>
</dbReference>
<feature type="compositionally biased region" description="Polar residues" evidence="6">
    <location>
        <begin position="235"/>
        <end position="264"/>
    </location>
</feature>
<dbReference type="OrthoDB" id="8765162at2759"/>
<reference evidence="7" key="3">
    <citation type="submission" date="2025-09" db="UniProtKB">
        <authorList>
            <consortium name="Ensembl"/>
        </authorList>
    </citation>
    <scope>IDENTIFICATION</scope>
</reference>
<feature type="region of interest" description="Disordered" evidence="6">
    <location>
        <begin position="123"/>
        <end position="153"/>
    </location>
</feature>
<dbReference type="InterPro" id="IPR050576">
    <property type="entry name" value="Cilia_flagella_integrity"/>
</dbReference>